<reference evidence="4" key="1">
    <citation type="submission" date="2017-03" db="EMBL/GenBank/DDBJ databases">
        <title>Phytopthora megakarya and P. palmivora, two closely related causual agents of cacao black pod achieved similar genome size and gene model numbers by different mechanisms.</title>
        <authorList>
            <person name="Ali S."/>
            <person name="Shao J."/>
            <person name="Larry D.J."/>
            <person name="Kronmiller B."/>
            <person name="Shen D."/>
            <person name="Strem M.D."/>
            <person name="Melnick R.L."/>
            <person name="Guiltinan M.J."/>
            <person name="Tyler B.M."/>
            <person name="Meinhardt L.W."/>
            <person name="Bailey B.A."/>
        </authorList>
    </citation>
    <scope>NUCLEOTIDE SEQUENCE [LARGE SCALE GENOMIC DNA]</scope>
    <source>
        <strain evidence="4">zdho120</strain>
    </source>
</reference>
<dbReference type="Pfam" id="PF03184">
    <property type="entry name" value="DDE_1"/>
    <property type="match status" value="1"/>
</dbReference>
<sequence length="204" mass="23412">MEAHKIVLRTQSGKKSVSPEKQASIEREVAKHLDNLQRGVESDEYDEDTVETLTRRTLLSTSTTTRRRWVQERDVVSRGEGMTLMVRISGGVTGHIHPPTMIFQNAGRNYPIKGVPIIQLVFRIGYERGRHGREKRIFLDNCTSHLDQDQCENKLAILKARLVYFPANATDLCQPADSFVIAKIKDAWRRKWNERKIALIEGEE</sequence>
<name>A0A225UK38_9STRA</name>
<comment type="caution">
    <text evidence="3">The sequence shown here is derived from an EMBL/GenBank/DDBJ whole genome shotgun (WGS) entry which is preliminary data.</text>
</comment>
<gene>
    <name evidence="3" type="ORF">PHMEG_00037300</name>
</gene>
<evidence type="ECO:0000256" key="1">
    <source>
        <dbReference type="SAM" id="MobiDB-lite"/>
    </source>
</evidence>
<dbReference type="OrthoDB" id="111624at2759"/>
<feature type="domain" description="DDE-1" evidence="2">
    <location>
        <begin position="131"/>
        <end position="200"/>
    </location>
</feature>
<evidence type="ECO:0000313" key="3">
    <source>
        <dbReference type="EMBL" id="OWY93348.1"/>
    </source>
</evidence>
<accession>A0A225UK38</accession>
<dbReference type="GO" id="GO:0003676">
    <property type="term" value="F:nucleic acid binding"/>
    <property type="evidence" value="ECO:0007669"/>
    <property type="project" value="InterPro"/>
</dbReference>
<evidence type="ECO:0000259" key="2">
    <source>
        <dbReference type="Pfam" id="PF03184"/>
    </source>
</evidence>
<dbReference type="InterPro" id="IPR004875">
    <property type="entry name" value="DDE_SF_endonuclease_dom"/>
</dbReference>
<dbReference type="EMBL" id="NBNE01016254">
    <property type="protein sequence ID" value="OWY93348.1"/>
    <property type="molecule type" value="Genomic_DNA"/>
</dbReference>
<proteinExistence type="predicted"/>
<dbReference type="AlphaFoldDB" id="A0A225UK38"/>
<keyword evidence="4" id="KW-1185">Reference proteome</keyword>
<dbReference type="Proteomes" id="UP000198211">
    <property type="component" value="Unassembled WGS sequence"/>
</dbReference>
<protein>
    <recommendedName>
        <fullName evidence="2">DDE-1 domain-containing protein</fullName>
    </recommendedName>
</protein>
<evidence type="ECO:0000313" key="4">
    <source>
        <dbReference type="Proteomes" id="UP000198211"/>
    </source>
</evidence>
<organism evidence="3 4">
    <name type="scientific">Phytophthora megakarya</name>
    <dbReference type="NCBI Taxonomy" id="4795"/>
    <lineage>
        <taxon>Eukaryota</taxon>
        <taxon>Sar</taxon>
        <taxon>Stramenopiles</taxon>
        <taxon>Oomycota</taxon>
        <taxon>Peronosporomycetes</taxon>
        <taxon>Peronosporales</taxon>
        <taxon>Peronosporaceae</taxon>
        <taxon>Phytophthora</taxon>
    </lineage>
</organism>
<feature type="region of interest" description="Disordered" evidence="1">
    <location>
        <begin position="1"/>
        <end position="23"/>
    </location>
</feature>
<feature type="compositionally biased region" description="Polar residues" evidence="1">
    <location>
        <begin position="9"/>
        <end position="21"/>
    </location>
</feature>